<comment type="caution">
    <text evidence="1">The sequence shown here is derived from an EMBL/GenBank/DDBJ whole genome shotgun (WGS) entry which is preliminary data.</text>
</comment>
<dbReference type="RefSeq" id="WP_154725299.1">
    <property type="nucleotide sequence ID" value="NZ_UXHF01000003.1"/>
</dbReference>
<name>A0A7Z8Y3Y6_9CAUL</name>
<proteinExistence type="predicted"/>
<gene>
    <name evidence="1" type="ORF">BREV_BREV_00244</name>
</gene>
<dbReference type="EMBL" id="UXHF01000003">
    <property type="protein sequence ID" value="VDC50497.1"/>
    <property type="molecule type" value="Genomic_DNA"/>
</dbReference>
<protein>
    <submittedName>
        <fullName evidence="1">Uncharacterized protein</fullName>
    </submittedName>
</protein>
<reference evidence="1 2" key="1">
    <citation type="submission" date="2018-11" db="EMBL/GenBank/DDBJ databases">
        <authorList>
            <person name="Peiro R."/>
            <person name="Begona"/>
            <person name="Cbmso G."/>
            <person name="Lopez M."/>
            <person name="Gonzalez S."/>
            <person name="Sacristan E."/>
            <person name="Castillo E."/>
        </authorList>
    </citation>
    <scope>NUCLEOTIDE SEQUENCE [LARGE SCALE GENOMIC DNA]</scope>
    <source>
        <strain evidence="1">Brev_genome</strain>
    </source>
</reference>
<organism evidence="1 2">
    <name type="scientific">Brevundimonas mediterranea</name>
    <dbReference type="NCBI Taxonomy" id="74329"/>
    <lineage>
        <taxon>Bacteria</taxon>
        <taxon>Pseudomonadati</taxon>
        <taxon>Pseudomonadota</taxon>
        <taxon>Alphaproteobacteria</taxon>
        <taxon>Caulobacterales</taxon>
        <taxon>Caulobacteraceae</taxon>
        <taxon>Brevundimonas</taxon>
    </lineage>
</organism>
<keyword evidence="2" id="KW-1185">Reference proteome</keyword>
<evidence type="ECO:0000313" key="2">
    <source>
        <dbReference type="Proteomes" id="UP000289220"/>
    </source>
</evidence>
<sequence length="285" mass="32245">MNLIAFKRVRMLGDEMMKSVTAEVWQKKWGVEFQCLDFPRRSRTVPTAKRVSIVYFAEHRDSSITRFKEGDVPLAAISEFIKKDTGEKPVLWTANERLKADCLLPATDFISPKAHGRNDLQHYTHVAWLAAMKASKFEITSLQSVCGMTSQALTDWREYNALYQFVMRSNLRDYDSATPVVVYVFSRKQAEYLQQRLGGELRHVSGIVVDEQPRAYDADGPMTASERNKVKHWRDKVLAAGVSDVRHLPPSKPLGKLSEREVRLINATALKATAANDDNGLMLAA</sequence>
<evidence type="ECO:0000313" key="1">
    <source>
        <dbReference type="EMBL" id="VDC50497.1"/>
    </source>
</evidence>
<dbReference type="Proteomes" id="UP000289220">
    <property type="component" value="Unassembled WGS sequence"/>
</dbReference>
<dbReference type="AlphaFoldDB" id="A0A7Z8Y3Y6"/>
<accession>A0A7Z8Y3Y6</accession>